<dbReference type="OrthoDB" id="9811025at2"/>
<gene>
    <name evidence="1" type="ORF">DSM100688_1867</name>
    <name evidence="2" type="ORF">GFD24_06395</name>
</gene>
<keyword evidence="1" id="KW-0255">Endonuclease</keyword>
<dbReference type="Proteomes" id="UP000469943">
    <property type="component" value="Unassembled WGS sequence"/>
</dbReference>
<dbReference type="RefSeq" id="WP_152358879.1">
    <property type="nucleotide sequence ID" value="NZ_WBSM01000011.1"/>
</dbReference>
<keyword evidence="1" id="KW-0540">Nuclease</keyword>
<name>A0A6L4WY29_9BIFI</name>
<dbReference type="GO" id="GO:0004519">
    <property type="term" value="F:endonuclease activity"/>
    <property type="evidence" value="ECO:0007669"/>
    <property type="project" value="UniProtKB-KW"/>
</dbReference>
<evidence type="ECO:0000313" key="4">
    <source>
        <dbReference type="Proteomes" id="UP000482084"/>
    </source>
</evidence>
<protein>
    <submittedName>
        <fullName evidence="1">LlaJI family restriction endonuclease</fullName>
    </submittedName>
</protein>
<reference evidence="2 3" key="1">
    <citation type="submission" date="2019-10" db="EMBL/GenBank/DDBJ databases">
        <title>Bifidobacterium from non-human primates.</title>
        <authorList>
            <person name="Modesto M."/>
        </authorList>
    </citation>
    <scope>NUCLEOTIDE SEQUENCE [LARGE SCALE GENOMIC DNA]</scope>
    <source>
        <strain evidence="2 3">TREM</strain>
    </source>
</reference>
<organism evidence="1 4">
    <name type="scientific">Bifidobacterium ramosum</name>
    <dbReference type="NCBI Taxonomy" id="1798158"/>
    <lineage>
        <taxon>Bacteria</taxon>
        <taxon>Bacillati</taxon>
        <taxon>Actinomycetota</taxon>
        <taxon>Actinomycetes</taxon>
        <taxon>Bifidobacteriales</taxon>
        <taxon>Bifidobacteriaceae</taxon>
        <taxon>Bifidobacterium</taxon>
    </lineage>
</organism>
<dbReference type="AlphaFoldDB" id="A0A6L4WY29"/>
<dbReference type="InterPro" id="IPR018579">
    <property type="entry name" value="Restrct_endonuc_II_LlaJI"/>
</dbReference>
<dbReference type="EMBL" id="WHZX01000004">
    <property type="protein sequence ID" value="NEG71843.1"/>
    <property type="molecule type" value="Genomic_DNA"/>
</dbReference>
<evidence type="ECO:0000313" key="1">
    <source>
        <dbReference type="EMBL" id="KAB8287092.1"/>
    </source>
</evidence>
<accession>A0A6L4WY29</accession>
<keyword evidence="4" id="KW-1185">Reference proteome</keyword>
<evidence type="ECO:0000313" key="3">
    <source>
        <dbReference type="Proteomes" id="UP000469943"/>
    </source>
</evidence>
<dbReference type="EMBL" id="WBSM01000011">
    <property type="protein sequence ID" value="KAB8287092.1"/>
    <property type="molecule type" value="Genomic_DNA"/>
</dbReference>
<reference evidence="1 4" key="2">
    <citation type="submission" date="2019-10" db="EMBL/GenBank/DDBJ databases">
        <title>Characterization of the phylogenetic diversity of two novel species belonging to the genus Bifidobacterium: Bifidobacterium cebidarum sp. nov. and Bifidobacterium leontopitheci sp. nov.</title>
        <authorList>
            <person name="Lugli G.A."/>
            <person name="Duranti S."/>
            <person name="Milani C."/>
            <person name="Turroni F."/>
            <person name="Ventura M."/>
        </authorList>
    </citation>
    <scope>NUCLEOTIDE SEQUENCE [LARGE SCALE GENOMIC DNA]</scope>
    <source>
        <strain evidence="1 4">DSM 100688</strain>
    </source>
</reference>
<dbReference type="Proteomes" id="UP000482084">
    <property type="component" value="Unassembled WGS sequence"/>
</dbReference>
<proteinExistence type="predicted"/>
<sequence length="545" mass="61918">MTSRFFIEGALYTSRQIREAWIVGSFPHYASSTDDVSNTRIDDDVASITNLLASMKIGKKRLLKNVDGGYQFNYVGVIAANGFLFPILPKYYTYLPREDTIPTELASASLSDILAAIRRYFVSHPTQQDELTFSPVATQQSLIQNQLGLYRFLLDDYAQNGPYTNSRRVQELNGEGEIEWPRTIDQTTPIMNNGSPAYMELITSRRTRESSNFIARVQLAILTEISTFIESTGLNGILHMPLVKNSGESLEAIGEVSILELRLRRELNIQFETRKKLLLHNMLNYLEDYSPANRTSILAEGTGSFDRVWEDICKQIFHHDDRITLPKPNWEFFLKLEWNSDSNAVNTVNDMDADETKASTQNTIDTAAAETHSLIPDVINTDQQEDQTSIYILDAKYYIPKYKLDATNSKVGQITGQPGIGDLIKQFFYMMALRQELPLRENKKINGPITILGNALILPSQRTLDSGKNTDERPLLIQRGRVSLKFMTDMGKSMPRYILLFELDAEQAIRMYLNSLPDTSETLEYLHQMFNHASSSSIVPNSIKR</sequence>
<evidence type="ECO:0000313" key="2">
    <source>
        <dbReference type="EMBL" id="NEG71843.1"/>
    </source>
</evidence>
<keyword evidence="1" id="KW-0378">Hydrolase</keyword>
<comment type="caution">
    <text evidence="1">The sequence shown here is derived from an EMBL/GenBank/DDBJ whole genome shotgun (WGS) entry which is preliminary data.</text>
</comment>
<dbReference type="Pfam" id="PF09563">
    <property type="entry name" value="RE_LlaJI"/>
    <property type="match status" value="2"/>
</dbReference>